<dbReference type="NCBIfam" id="TIGR01845">
    <property type="entry name" value="outer_NodT"/>
    <property type="match status" value="1"/>
</dbReference>
<dbReference type="AlphaFoldDB" id="A0A0B2UDX2"/>
<sequence length="491" mass="53271">MTALKQKWLVSSVMGSLLLAGCSLAPEYQPAKVIVPVKFKESDPKFEDNNWKIAQPADQQIRGEWWRVFNDAQLNELEQQAIAGNQSLKAAAANIQASRALRSAAQAERLPSIGAGFGPTRQKPSPASLGLDENAHTSAQTLWRAQANVSYELDLFGRITSSVNAATADVQQQEALYQSALLALQADVAQGYFLIRQLDAEQAIYNRTIKLLGETRDLVQTRFRNGLVSELDIFRAQTELATAQTNALNIARNRASAEHALAVLLGKTPADFSLAAQPLTTNSIRLPAGLPSALLERRPDIAAAERAMAADNARIGIARAAFFPKLDLTGALGYESSSLGDLGKWSSRTFLLGPVAGTILSLPLFDGGQRKAGVAQARAAYEESIANYRQTVLNAFREVENGLSDQRILDQQIQAQTQALSSSRHANQLSHLRYREGAISYLDVIDSDRTILQQEQLSAQLNGSRVIASVDLIRALGGGWHETDASVKTKS</sequence>
<keyword evidence="2" id="KW-0812">Transmembrane</keyword>
<evidence type="ECO:0000256" key="1">
    <source>
        <dbReference type="ARBA" id="ARBA00007613"/>
    </source>
</evidence>
<name>A0A0B2UDX2_9GAMM</name>
<keyword evidence="2" id="KW-0449">Lipoprotein</keyword>
<evidence type="ECO:0000313" key="4">
    <source>
        <dbReference type="Proteomes" id="UP000031012"/>
    </source>
</evidence>
<keyword evidence="2" id="KW-1134">Transmembrane beta strand</keyword>
<dbReference type="PANTHER" id="PTHR30203">
    <property type="entry name" value="OUTER MEMBRANE CATION EFFLUX PROTEIN"/>
    <property type="match status" value="1"/>
</dbReference>
<dbReference type="Proteomes" id="UP000031012">
    <property type="component" value="Unassembled WGS sequence"/>
</dbReference>
<dbReference type="PANTHER" id="PTHR30203:SF33">
    <property type="entry name" value="BLR4455 PROTEIN"/>
    <property type="match status" value="1"/>
</dbReference>
<dbReference type="Pfam" id="PF02321">
    <property type="entry name" value="OEP"/>
    <property type="match status" value="2"/>
</dbReference>
<accession>A0A0B2UDX2</accession>
<evidence type="ECO:0000256" key="2">
    <source>
        <dbReference type="RuleBase" id="RU362097"/>
    </source>
</evidence>
<dbReference type="InterPro" id="IPR003423">
    <property type="entry name" value="OMP_efflux"/>
</dbReference>
<dbReference type="Gene3D" id="2.20.200.10">
    <property type="entry name" value="Outer membrane efflux proteins (OEP)"/>
    <property type="match status" value="1"/>
</dbReference>
<proteinExistence type="inferred from homology"/>
<dbReference type="Gene3D" id="1.20.1600.10">
    <property type="entry name" value="Outer membrane efflux proteins (OEP)"/>
    <property type="match status" value="1"/>
</dbReference>
<comment type="similarity">
    <text evidence="1 2">Belongs to the outer membrane factor (OMF) (TC 1.B.17) family.</text>
</comment>
<comment type="caution">
    <text evidence="3">The sequence shown here is derived from an EMBL/GenBank/DDBJ whole genome shotgun (WGS) entry which is preliminary data.</text>
</comment>
<gene>
    <name evidence="3" type="ORF">DH17_16510</name>
</gene>
<keyword evidence="2" id="KW-0564">Palmitate</keyword>
<dbReference type="InterPro" id="IPR010131">
    <property type="entry name" value="MdtP/NodT-like"/>
</dbReference>
<keyword evidence="2" id="KW-0472">Membrane</keyword>
<feature type="chain" id="PRO_5001434229" evidence="2">
    <location>
        <begin position="26"/>
        <end position="491"/>
    </location>
</feature>
<dbReference type="EMBL" id="JHQK01000006">
    <property type="protein sequence ID" value="KHN67115.1"/>
    <property type="molecule type" value="Genomic_DNA"/>
</dbReference>
<evidence type="ECO:0000313" key="3">
    <source>
        <dbReference type="EMBL" id="KHN67115.1"/>
    </source>
</evidence>
<reference evidence="3 4" key="1">
    <citation type="submission" date="2014-03" db="EMBL/GenBank/DDBJ databases">
        <title>Genome sequence of the diesel-degrader and plant-growth promoter Acinetobacter oleivorans PF-1 isolated from the roots of poplar tree.</title>
        <authorList>
            <person name="Gkorezis P."/>
            <person name="van Hamme J."/>
            <person name="Rineau F."/>
            <person name="Vangronsveld J."/>
            <person name="Francetti A."/>
        </authorList>
    </citation>
    <scope>NUCLEOTIDE SEQUENCE [LARGE SCALE GENOMIC DNA]</scope>
    <source>
        <strain evidence="3 4">PF1</strain>
    </source>
</reference>
<comment type="subcellular location">
    <subcellularLocation>
        <location evidence="2">Cell outer membrane</location>
        <topology evidence="2">Lipid-anchor</topology>
    </subcellularLocation>
</comment>
<protein>
    <submittedName>
        <fullName evidence="3">RND transporter</fullName>
    </submittedName>
</protein>
<dbReference type="GO" id="GO:0015562">
    <property type="term" value="F:efflux transmembrane transporter activity"/>
    <property type="evidence" value="ECO:0007669"/>
    <property type="project" value="InterPro"/>
</dbReference>
<keyword evidence="2" id="KW-0732">Signal</keyword>
<dbReference type="PROSITE" id="PS51257">
    <property type="entry name" value="PROKAR_LIPOPROTEIN"/>
    <property type="match status" value="1"/>
</dbReference>
<organism evidence="3 4">
    <name type="scientific">Acinetobacter oleivorans</name>
    <dbReference type="NCBI Taxonomy" id="1148157"/>
    <lineage>
        <taxon>Bacteria</taxon>
        <taxon>Pseudomonadati</taxon>
        <taxon>Pseudomonadota</taxon>
        <taxon>Gammaproteobacteria</taxon>
        <taxon>Moraxellales</taxon>
        <taxon>Moraxellaceae</taxon>
        <taxon>Acinetobacter</taxon>
    </lineage>
</organism>
<dbReference type="SUPFAM" id="SSF56954">
    <property type="entry name" value="Outer membrane efflux proteins (OEP)"/>
    <property type="match status" value="1"/>
</dbReference>
<dbReference type="GO" id="GO:0009279">
    <property type="term" value="C:cell outer membrane"/>
    <property type="evidence" value="ECO:0007669"/>
    <property type="project" value="UniProtKB-SubCell"/>
</dbReference>
<feature type="signal peptide" evidence="2">
    <location>
        <begin position="1"/>
        <end position="25"/>
    </location>
</feature>